<keyword evidence="2" id="KW-0677">Repeat</keyword>
<evidence type="ECO:0000256" key="2">
    <source>
        <dbReference type="ARBA" id="ARBA00022737"/>
    </source>
</evidence>
<evidence type="ECO:0000256" key="1">
    <source>
        <dbReference type="ARBA" id="ARBA00005820"/>
    </source>
</evidence>
<dbReference type="PROSITE" id="PS51755">
    <property type="entry name" value="OMPR_PHOB"/>
    <property type="match status" value="1"/>
</dbReference>
<accession>A0A7Z0WT17</accession>
<evidence type="ECO:0000256" key="7">
    <source>
        <dbReference type="SAM" id="MobiDB-lite"/>
    </source>
</evidence>
<dbReference type="InterPro" id="IPR016032">
    <property type="entry name" value="Sig_transdc_resp-reg_C-effctor"/>
</dbReference>
<evidence type="ECO:0000256" key="4">
    <source>
        <dbReference type="ARBA" id="ARBA00023125"/>
    </source>
</evidence>
<feature type="DNA-binding region" description="OmpR/PhoB-type" evidence="6">
    <location>
        <begin position="1"/>
        <end position="83"/>
    </location>
</feature>
<evidence type="ECO:0000313" key="10">
    <source>
        <dbReference type="Proteomes" id="UP000185696"/>
    </source>
</evidence>
<feature type="domain" description="OmpR/PhoB-type" evidence="8">
    <location>
        <begin position="1"/>
        <end position="83"/>
    </location>
</feature>
<sequence>MRISGDRGETDLTGRLPGSVLRVLALLADTVVPVDQLLAGIYVGAPPPTAAAQLQAHISRLRKALGPSRSVLETVGRGYRLRPVPGLAAIDVVDFRTLCEEGFAASQRGEAAVAVLCLQRALAKWGDLSLPDPVAAGADVPCNRLCQLRTLALETLAEEQALLGEPTQALPDLAEAATADPSDERLRRSLILAHYRAGQQSQALREYEDLRRTLDAELGVDPVPALQRLQQQILRHDPALLAVAPAEDVRVEVPRQLPPGQTGLVDRRTLFAEVRNVLTTQAGCDDGRHARVVVLTGPGGFGKTTVAERIAHELADSHPDGHLVADLGGRTGHPVPPERVLARFLTDLGVPAEDVPPGLEARAARFRSRTSGRRLLFLLDDAAASAQVTCLLPAAATCTVLITSRRRLTDLRLVAAHVCVGPMDHDEGVTLLAGRVGAPRLAAEPEPARTLVRLCGGSPLALDTVGRRMADRRHWRVAHVTTRLRATGTRLDFLEIDGRGVRDVFWVAYRGLDAAARSFFHTICLADRSDLTVQDAAALAGLPQANAHDLLERLVDAHLLVADGPSADHYRCDPLATAFGYERGASANSPGDDPRLAGIRSVHSRAT</sequence>
<dbReference type="SUPFAM" id="SSF52540">
    <property type="entry name" value="P-loop containing nucleoside triphosphate hydrolases"/>
    <property type="match status" value="1"/>
</dbReference>
<keyword evidence="5" id="KW-0804">Transcription</keyword>
<evidence type="ECO:0000256" key="6">
    <source>
        <dbReference type="PROSITE-ProRule" id="PRU01091"/>
    </source>
</evidence>
<dbReference type="GO" id="GO:0003677">
    <property type="term" value="F:DNA binding"/>
    <property type="evidence" value="ECO:0007669"/>
    <property type="project" value="UniProtKB-UniRule"/>
</dbReference>
<feature type="region of interest" description="Disordered" evidence="7">
    <location>
        <begin position="586"/>
        <end position="607"/>
    </location>
</feature>
<dbReference type="RefSeq" id="WP_075131315.1">
    <property type="nucleotide sequence ID" value="NZ_MSIF01000001.1"/>
</dbReference>
<dbReference type="Gene3D" id="1.10.10.10">
    <property type="entry name" value="Winged helix-like DNA-binding domain superfamily/Winged helix DNA-binding domain"/>
    <property type="match status" value="1"/>
</dbReference>
<dbReference type="EMBL" id="MSIF01000001">
    <property type="protein sequence ID" value="OLF14367.1"/>
    <property type="molecule type" value="Genomic_DNA"/>
</dbReference>
<evidence type="ECO:0000256" key="3">
    <source>
        <dbReference type="ARBA" id="ARBA00023015"/>
    </source>
</evidence>
<dbReference type="GO" id="GO:0006355">
    <property type="term" value="P:regulation of DNA-templated transcription"/>
    <property type="evidence" value="ECO:0007669"/>
    <property type="project" value="InterPro"/>
</dbReference>
<dbReference type="Gene3D" id="1.10.8.430">
    <property type="entry name" value="Helical domain of apoptotic protease-activating factors"/>
    <property type="match status" value="1"/>
</dbReference>
<comment type="similarity">
    <text evidence="1">Belongs to the AfsR/DnrI/RedD regulatory family.</text>
</comment>
<gene>
    <name evidence="9" type="ORF">BLA60_04365</name>
</gene>
<dbReference type="Proteomes" id="UP000185696">
    <property type="component" value="Unassembled WGS sequence"/>
</dbReference>
<dbReference type="InterPro" id="IPR011990">
    <property type="entry name" value="TPR-like_helical_dom_sf"/>
</dbReference>
<keyword evidence="3" id="KW-0805">Transcription regulation</keyword>
<dbReference type="PANTHER" id="PTHR35807:SF1">
    <property type="entry name" value="TRANSCRIPTIONAL REGULATOR REDD"/>
    <property type="match status" value="1"/>
</dbReference>
<dbReference type="InterPro" id="IPR005158">
    <property type="entry name" value="BTAD"/>
</dbReference>
<reference evidence="9 10" key="1">
    <citation type="submission" date="2016-12" db="EMBL/GenBank/DDBJ databases">
        <title>The draft genome sequence of Actinophytocola xinjiangensis.</title>
        <authorList>
            <person name="Wang W."/>
            <person name="Yuan L."/>
        </authorList>
    </citation>
    <scope>NUCLEOTIDE SEQUENCE [LARGE SCALE GENOMIC DNA]</scope>
    <source>
        <strain evidence="9 10">CGMCC 4.4663</strain>
    </source>
</reference>
<organism evidence="9 10">
    <name type="scientific">Actinophytocola xinjiangensis</name>
    <dbReference type="NCBI Taxonomy" id="485602"/>
    <lineage>
        <taxon>Bacteria</taxon>
        <taxon>Bacillati</taxon>
        <taxon>Actinomycetota</taxon>
        <taxon>Actinomycetes</taxon>
        <taxon>Pseudonocardiales</taxon>
        <taxon>Pseudonocardiaceae</taxon>
    </lineage>
</organism>
<dbReference type="AlphaFoldDB" id="A0A7Z0WT17"/>
<dbReference type="InterPro" id="IPR001867">
    <property type="entry name" value="OmpR/PhoB-type_DNA-bd"/>
</dbReference>
<dbReference type="SMART" id="SM01043">
    <property type="entry name" value="BTAD"/>
    <property type="match status" value="1"/>
</dbReference>
<protein>
    <recommendedName>
        <fullName evidence="8">OmpR/PhoB-type domain-containing protein</fullName>
    </recommendedName>
</protein>
<keyword evidence="4 6" id="KW-0238">DNA-binding</keyword>
<dbReference type="CDD" id="cd15831">
    <property type="entry name" value="BTAD"/>
    <property type="match status" value="1"/>
</dbReference>
<dbReference type="Gene3D" id="1.25.40.10">
    <property type="entry name" value="Tetratricopeptide repeat domain"/>
    <property type="match status" value="1"/>
</dbReference>
<dbReference type="SMART" id="SM00862">
    <property type="entry name" value="Trans_reg_C"/>
    <property type="match status" value="1"/>
</dbReference>
<dbReference type="PANTHER" id="PTHR35807">
    <property type="entry name" value="TRANSCRIPTIONAL REGULATOR REDD-RELATED"/>
    <property type="match status" value="1"/>
</dbReference>
<dbReference type="GO" id="GO:0043531">
    <property type="term" value="F:ADP binding"/>
    <property type="evidence" value="ECO:0007669"/>
    <property type="project" value="InterPro"/>
</dbReference>
<dbReference type="SUPFAM" id="SSF48452">
    <property type="entry name" value="TPR-like"/>
    <property type="match status" value="1"/>
</dbReference>
<evidence type="ECO:0000259" key="8">
    <source>
        <dbReference type="PROSITE" id="PS51755"/>
    </source>
</evidence>
<dbReference type="GO" id="GO:0000160">
    <property type="term" value="P:phosphorelay signal transduction system"/>
    <property type="evidence" value="ECO:0007669"/>
    <property type="project" value="InterPro"/>
</dbReference>
<dbReference type="InterPro" id="IPR051677">
    <property type="entry name" value="AfsR-DnrI-RedD_regulator"/>
</dbReference>
<dbReference type="Pfam" id="PF03704">
    <property type="entry name" value="BTAD"/>
    <property type="match status" value="1"/>
</dbReference>
<dbReference type="InterPro" id="IPR027417">
    <property type="entry name" value="P-loop_NTPase"/>
</dbReference>
<keyword evidence="10" id="KW-1185">Reference proteome</keyword>
<dbReference type="InterPro" id="IPR036388">
    <property type="entry name" value="WH-like_DNA-bd_sf"/>
</dbReference>
<name>A0A7Z0WT17_9PSEU</name>
<proteinExistence type="inferred from homology"/>
<dbReference type="SUPFAM" id="SSF46894">
    <property type="entry name" value="C-terminal effector domain of the bipartite response regulators"/>
    <property type="match status" value="1"/>
</dbReference>
<dbReference type="PRINTS" id="PR00364">
    <property type="entry name" value="DISEASERSIST"/>
</dbReference>
<dbReference type="InterPro" id="IPR042197">
    <property type="entry name" value="Apaf_helical"/>
</dbReference>
<evidence type="ECO:0000313" key="9">
    <source>
        <dbReference type="EMBL" id="OLF14367.1"/>
    </source>
</evidence>
<comment type="caution">
    <text evidence="9">The sequence shown here is derived from an EMBL/GenBank/DDBJ whole genome shotgun (WGS) entry which is preliminary data.</text>
</comment>
<dbReference type="InterPro" id="IPR002182">
    <property type="entry name" value="NB-ARC"/>
</dbReference>
<dbReference type="Gene3D" id="3.40.50.300">
    <property type="entry name" value="P-loop containing nucleotide triphosphate hydrolases"/>
    <property type="match status" value="1"/>
</dbReference>
<dbReference type="Pfam" id="PF00931">
    <property type="entry name" value="NB-ARC"/>
    <property type="match status" value="1"/>
</dbReference>
<dbReference type="CDD" id="cd02019">
    <property type="entry name" value="NK"/>
    <property type="match status" value="1"/>
</dbReference>
<evidence type="ECO:0000256" key="5">
    <source>
        <dbReference type="ARBA" id="ARBA00023163"/>
    </source>
</evidence>